<evidence type="ECO:0000313" key="11">
    <source>
        <dbReference type="Proteomes" id="UP000663829"/>
    </source>
</evidence>
<evidence type="ECO:0000313" key="9">
    <source>
        <dbReference type="EMBL" id="CAF1319259.1"/>
    </source>
</evidence>
<evidence type="ECO:0000256" key="1">
    <source>
        <dbReference type="ARBA" id="ARBA00022723"/>
    </source>
</evidence>
<keyword evidence="2 5" id="KW-0863">Zinc-finger</keyword>
<sequence>MASTVKLTGSADSTEQNVKVTKVYEMFDEQCQCPICLRLFIEPVTTLCGHTYCLPCLKQFLQSNETQMYCPMCRENLSYLQNCTIQINSILKNFLETRYENEYIERKLEIEQGRQESERKISVMKKLLIGNHHISAINSEQINFHRWTLFIRFADDENEVNIGNFIKQITINTAPQSSSSDTQTCVLNSAPYRFTAIALEPFSINLDIEFHTKYNKTNLQTDWNLCFTGIGNQKVIDLEFKV</sequence>
<dbReference type="Proteomes" id="UP000663829">
    <property type="component" value="Unassembled WGS sequence"/>
</dbReference>
<feature type="domain" description="YEATS" evidence="8">
    <location>
        <begin position="117"/>
        <end position="242"/>
    </location>
</feature>
<keyword evidence="3" id="KW-0862">Zinc</keyword>
<dbReference type="OrthoDB" id="654191at2759"/>
<dbReference type="EMBL" id="CAJOBC010046729">
    <property type="protein sequence ID" value="CAF4163520.1"/>
    <property type="molecule type" value="Genomic_DNA"/>
</dbReference>
<dbReference type="InterPro" id="IPR038704">
    <property type="entry name" value="YEAST_sf"/>
</dbReference>
<keyword evidence="1" id="KW-0479">Metal-binding</keyword>
<gene>
    <name evidence="9" type="ORF">GPM918_LOCUS29392</name>
    <name evidence="10" type="ORF">SRO942_LOCUS29966</name>
</gene>
<dbReference type="PROSITE" id="PS00518">
    <property type="entry name" value="ZF_RING_1"/>
    <property type="match status" value="1"/>
</dbReference>
<dbReference type="PROSITE" id="PS51037">
    <property type="entry name" value="YEATS"/>
    <property type="match status" value="1"/>
</dbReference>
<dbReference type="AlphaFoldDB" id="A0A815FI38"/>
<dbReference type="InterPro" id="IPR017907">
    <property type="entry name" value="Znf_RING_CS"/>
</dbReference>
<evidence type="ECO:0008006" key="12">
    <source>
        <dbReference type="Google" id="ProtNLM"/>
    </source>
</evidence>
<dbReference type="EMBL" id="CAJNOQ010013319">
    <property type="protein sequence ID" value="CAF1319259.1"/>
    <property type="molecule type" value="Genomic_DNA"/>
</dbReference>
<dbReference type="Gene3D" id="2.60.40.1970">
    <property type="entry name" value="YEATS domain"/>
    <property type="match status" value="1"/>
</dbReference>
<keyword evidence="4 6" id="KW-0539">Nucleus</keyword>
<evidence type="ECO:0000256" key="6">
    <source>
        <dbReference type="PROSITE-ProRule" id="PRU00376"/>
    </source>
</evidence>
<dbReference type="Gene3D" id="3.30.40.10">
    <property type="entry name" value="Zinc/RING finger domain, C3HC4 (zinc finger)"/>
    <property type="match status" value="1"/>
</dbReference>
<dbReference type="Pfam" id="PF13445">
    <property type="entry name" value="zf-RING_UBOX"/>
    <property type="match status" value="1"/>
</dbReference>
<dbReference type="PANTHER" id="PTHR23327">
    <property type="entry name" value="RING FINGER PROTEIN 127"/>
    <property type="match status" value="1"/>
</dbReference>
<dbReference type="GO" id="GO:0005634">
    <property type="term" value="C:nucleus"/>
    <property type="evidence" value="ECO:0007669"/>
    <property type="project" value="UniProtKB-SubCell"/>
</dbReference>
<dbReference type="SUPFAM" id="SSF57850">
    <property type="entry name" value="RING/U-box"/>
    <property type="match status" value="1"/>
</dbReference>
<dbReference type="GO" id="GO:0008270">
    <property type="term" value="F:zinc ion binding"/>
    <property type="evidence" value="ECO:0007669"/>
    <property type="project" value="UniProtKB-KW"/>
</dbReference>
<organism evidence="9 11">
    <name type="scientific">Didymodactylos carnosus</name>
    <dbReference type="NCBI Taxonomy" id="1234261"/>
    <lineage>
        <taxon>Eukaryota</taxon>
        <taxon>Metazoa</taxon>
        <taxon>Spiralia</taxon>
        <taxon>Gnathifera</taxon>
        <taxon>Rotifera</taxon>
        <taxon>Eurotatoria</taxon>
        <taxon>Bdelloidea</taxon>
        <taxon>Philodinida</taxon>
        <taxon>Philodinidae</taxon>
        <taxon>Didymodactylos</taxon>
    </lineage>
</organism>
<evidence type="ECO:0000259" key="7">
    <source>
        <dbReference type="PROSITE" id="PS50089"/>
    </source>
</evidence>
<evidence type="ECO:0000256" key="4">
    <source>
        <dbReference type="ARBA" id="ARBA00023242"/>
    </source>
</evidence>
<feature type="domain" description="RING-type" evidence="7">
    <location>
        <begin position="33"/>
        <end position="74"/>
    </location>
</feature>
<dbReference type="InterPro" id="IPR013083">
    <property type="entry name" value="Znf_RING/FYVE/PHD"/>
</dbReference>
<comment type="subcellular location">
    <subcellularLocation>
        <location evidence="6">Nucleus</location>
    </subcellularLocation>
</comment>
<evidence type="ECO:0000313" key="10">
    <source>
        <dbReference type="EMBL" id="CAF4163520.1"/>
    </source>
</evidence>
<dbReference type="PROSITE" id="PS50089">
    <property type="entry name" value="ZF_RING_2"/>
    <property type="match status" value="1"/>
</dbReference>
<accession>A0A815FI38</accession>
<comment type="caution">
    <text evidence="9">The sequence shown here is derived from an EMBL/GenBank/DDBJ whole genome shotgun (WGS) entry which is preliminary data.</text>
</comment>
<dbReference type="InterPro" id="IPR001841">
    <property type="entry name" value="Znf_RING"/>
</dbReference>
<dbReference type="SMART" id="SM00184">
    <property type="entry name" value="RING"/>
    <property type="match status" value="1"/>
</dbReference>
<keyword evidence="11" id="KW-1185">Reference proteome</keyword>
<evidence type="ECO:0000256" key="2">
    <source>
        <dbReference type="ARBA" id="ARBA00022771"/>
    </source>
</evidence>
<evidence type="ECO:0000259" key="8">
    <source>
        <dbReference type="PROSITE" id="PS51037"/>
    </source>
</evidence>
<reference evidence="9" key="1">
    <citation type="submission" date="2021-02" db="EMBL/GenBank/DDBJ databases">
        <authorList>
            <person name="Nowell W R."/>
        </authorList>
    </citation>
    <scope>NUCLEOTIDE SEQUENCE</scope>
</reference>
<dbReference type="InterPro" id="IPR055129">
    <property type="entry name" value="YEATS_dom"/>
</dbReference>
<protein>
    <recommendedName>
        <fullName evidence="12">RING-type domain-containing protein</fullName>
    </recommendedName>
</protein>
<dbReference type="Proteomes" id="UP000681722">
    <property type="component" value="Unassembled WGS sequence"/>
</dbReference>
<dbReference type="InterPro" id="IPR027370">
    <property type="entry name" value="Znf-RING_euk"/>
</dbReference>
<evidence type="ECO:0000256" key="5">
    <source>
        <dbReference type="PROSITE-ProRule" id="PRU00175"/>
    </source>
</evidence>
<evidence type="ECO:0000256" key="3">
    <source>
        <dbReference type="ARBA" id="ARBA00022833"/>
    </source>
</evidence>
<dbReference type="Pfam" id="PF03366">
    <property type="entry name" value="YEATS"/>
    <property type="match status" value="1"/>
</dbReference>
<proteinExistence type="predicted"/>
<name>A0A815FI38_9BILA</name>